<evidence type="ECO:0000313" key="2">
    <source>
        <dbReference type="EMBL" id="ORY26410.1"/>
    </source>
</evidence>
<dbReference type="PANTHER" id="PTHR22684:SF0">
    <property type="entry name" value="RIBOSOME QUALITY CONTROL COMPLEX SUBUNIT TCF25"/>
    <property type="match status" value="1"/>
</dbReference>
<feature type="compositionally biased region" description="Polar residues" evidence="1">
    <location>
        <begin position="481"/>
        <end position="507"/>
    </location>
</feature>
<dbReference type="OrthoDB" id="205993at2759"/>
<dbReference type="AlphaFoldDB" id="A0A1Y2AVT6"/>
<dbReference type="STRING" id="329046.A0A1Y2AVT6"/>
<name>A0A1Y2AVT6_9FUNG</name>
<feature type="region of interest" description="Disordered" evidence="1">
    <location>
        <begin position="470"/>
        <end position="518"/>
    </location>
</feature>
<gene>
    <name evidence="2" type="ORF">BCR33DRAFT_50082</name>
</gene>
<dbReference type="GO" id="GO:1990116">
    <property type="term" value="P:ribosome-associated ubiquitin-dependent protein catabolic process"/>
    <property type="evidence" value="ECO:0007669"/>
    <property type="project" value="TreeGrafter"/>
</dbReference>
<feature type="compositionally biased region" description="Basic residues" evidence="1">
    <location>
        <begin position="79"/>
        <end position="93"/>
    </location>
</feature>
<protein>
    <recommendedName>
        <fullName evidence="4">DUF654-domain-containing protein</fullName>
    </recommendedName>
</protein>
<dbReference type="Proteomes" id="UP000193642">
    <property type="component" value="Unassembled WGS sequence"/>
</dbReference>
<reference evidence="2 3" key="1">
    <citation type="submission" date="2016-07" db="EMBL/GenBank/DDBJ databases">
        <title>Pervasive Adenine N6-methylation of Active Genes in Fungi.</title>
        <authorList>
            <consortium name="DOE Joint Genome Institute"/>
            <person name="Mondo S.J."/>
            <person name="Dannebaum R.O."/>
            <person name="Kuo R.C."/>
            <person name="Labutti K."/>
            <person name="Haridas S."/>
            <person name="Kuo A."/>
            <person name="Salamov A."/>
            <person name="Ahrendt S.R."/>
            <person name="Lipzen A."/>
            <person name="Sullivan W."/>
            <person name="Andreopoulos W.B."/>
            <person name="Clum A."/>
            <person name="Lindquist E."/>
            <person name="Daum C."/>
            <person name="Ramamoorthy G.K."/>
            <person name="Gryganskyi A."/>
            <person name="Culley D."/>
            <person name="Magnuson J.K."/>
            <person name="James T.Y."/>
            <person name="O'Malley M.A."/>
            <person name="Stajich J.E."/>
            <person name="Spatafora J.W."/>
            <person name="Visel A."/>
            <person name="Grigoriev I.V."/>
        </authorList>
    </citation>
    <scope>NUCLEOTIDE SEQUENCE [LARGE SCALE GENOMIC DNA]</scope>
    <source>
        <strain evidence="2 3">JEL800</strain>
    </source>
</reference>
<keyword evidence="3" id="KW-1185">Reference proteome</keyword>
<comment type="caution">
    <text evidence="2">The sequence shown here is derived from an EMBL/GenBank/DDBJ whole genome shotgun (WGS) entry which is preliminary data.</text>
</comment>
<sequence length="548" mass="61884">MSSRAARKILKERELALAQAASNDVESSEDEQPVFVKKMNAFDMLMAGEDPQEQEEEEEEEEPEPKDIQPKPSPATSQKNKKKAAKKKQKKLKQQQLQQEEDEDDDDIQTPPQSKTDPNEPDEIDLALKEVNAKLGELPTVSAESTGPIQKKQRPLLAIDLKLLDADAEMRRLFGSKLIAQEALGRGRQNANQRRRVMMNPALNTKTHLVTPKEHWPRIPNKVGITMNMLQSPSLPSDAEKVPGYFDFTYTQGYQEIQMLFLQCVNSHDPGSINNLVHHYPFHVDALLQCSEIAKHNGDINIAAEYIERALFVFERAFHPLFNLATANCIVPYIYPENRALFLAVSRHISFVARKGCWRTCLELSKLLYSLDPEADPLGALQLMDWYAAKSGERAWIMRCWDEWGGDTGGIVGLPNWSFTVALCVFEDEAERKAENHNDSTERLRKLCYNIQPSHPCFFQNLLSQTQQSQTPNYFPFPQDTHAQNPKSRSTCSSNSTPNDATISGKNPQPSPGSGQQPQHLLKLYLSKTLKSSNLPQNATKCILMAFP</sequence>
<accession>A0A1Y2AVT6</accession>
<evidence type="ECO:0000256" key="1">
    <source>
        <dbReference type="SAM" id="MobiDB-lite"/>
    </source>
</evidence>
<dbReference type="GO" id="GO:0072344">
    <property type="term" value="P:rescue of stalled ribosome"/>
    <property type="evidence" value="ECO:0007669"/>
    <property type="project" value="TreeGrafter"/>
</dbReference>
<organism evidence="2 3">
    <name type="scientific">Rhizoclosmatium globosum</name>
    <dbReference type="NCBI Taxonomy" id="329046"/>
    <lineage>
        <taxon>Eukaryota</taxon>
        <taxon>Fungi</taxon>
        <taxon>Fungi incertae sedis</taxon>
        <taxon>Chytridiomycota</taxon>
        <taxon>Chytridiomycota incertae sedis</taxon>
        <taxon>Chytridiomycetes</taxon>
        <taxon>Chytridiales</taxon>
        <taxon>Chytriomycetaceae</taxon>
        <taxon>Rhizoclosmatium</taxon>
    </lineage>
</organism>
<feature type="region of interest" description="Disordered" evidence="1">
    <location>
        <begin position="18"/>
        <end position="122"/>
    </location>
</feature>
<feature type="compositionally biased region" description="Acidic residues" evidence="1">
    <location>
        <begin position="99"/>
        <end position="108"/>
    </location>
</feature>
<dbReference type="InterPro" id="IPR006994">
    <property type="entry name" value="TCF25/Rqc1"/>
</dbReference>
<dbReference type="EMBL" id="MCGO01000114">
    <property type="protein sequence ID" value="ORY26410.1"/>
    <property type="molecule type" value="Genomic_DNA"/>
</dbReference>
<proteinExistence type="predicted"/>
<evidence type="ECO:0000313" key="3">
    <source>
        <dbReference type="Proteomes" id="UP000193642"/>
    </source>
</evidence>
<feature type="compositionally biased region" description="Acidic residues" evidence="1">
    <location>
        <begin position="50"/>
        <end position="64"/>
    </location>
</feature>
<dbReference type="Pfam" id="PF04910">
    <property type="entry name" value="Tcf25"/>
    <property type="match status" value="1"/>
</dbReference>
<evidence type="ECO:0008006" key="4">
    <source>
        <dbReference type="Google" id="ProtNLM"/>
    </source>
</evidence>
<dbReference type="GO" id="GO:1990112">
    <property type="term" value="C:RQC complex"/>
    <property type="evidence" value="ECO:0007669"/>
    <property type="project" value="TreeGrafter"/>
</dbReference>
<dbReference type="PANTHER" id="PTHR22684">
    <property type="entry name" value="NULP1-RELATED"/>
    <property type="match status" value="1"/>
</dbReference>